<reference evidence="2" key="1">
    <citation type="submission" date="2018-10" db="EMBL/GenBank/DDBJ databases">
        <title>Hidden diversity of soil giant viruses.</title>
        <authorList>
            <person name="Schulz F."/>
            <person name="Alteio L."/>
            <person name="Goudeau D."/>
            <person name="Ryan E.M."/>
            <person name="Malmstrom R.R."/>
            <person name="Blanchard J."/>
            <person name="Woyke T."/>
        </authorList>
    </citation>
    <scope>NUCLEOTIDE SEQUENCE</scope>
    <source>
        <strain evidence="2">SAV1</strain>
    </source>
</reference>
<dbReference type="Gene3D" id="3.40.50.1010">
    <property type="entry name" value="5'-nuclease"/>
    <property type="match status" value="1"/>
</dbReference>
<keyword evidence="2" id="KW-0378">Hydrolase</keyword>
<dbReference type="PANTHER" id="PTHR11081">
    <property type="entry name" value="FLAP ENDONUCLEASE FAMILY MEMBER"/>
    <property type="match status" value="1"/>
</dbReference>
<dbReference type="PANTHER" id="PTHR11081:SF59">
    <property type="entry name" value="FI23547P1"/>
    <property type="match status" value="1"/>
</dbReference>
<name>A0A3G5AI67_9VIRU</name>
<organism evidence="2">
    <name type="scientific">Satyrvirus sp</name>
    <dbReference type="NCBI Taxonomy" id="2487771"/>
    <lineage>
        <taxon>Viruses</taxon>
        <taxon>Varidnaviria</taxon>
        <taxon>Bamfordvirae</taxon>
        <taxon>Nucleocytoviricota</taxon>
        <taxon>Megaviricetes</taxon>
        <taxon>Imitervirales</taxon>
        <taxon>Mimiviridae</taxon>
        <taxon>Megamimivirinae</taxon>
    </lineage>
</organism>
<dbReference type="SMART" id="SM00485">
    <property type="entry name" value="XPGN"/>
    <property type="match status" value="1"/>
</dbReference>
<protein>
    <submittedName>
        <fullName evidence="2">Flap endonuclease 1-like</fullName>
    </submittedName>
</protein>
<feature type="domain" description="XPG N-terminal" evidence="1">
    <location>
        <begin position="1"/>
        <end position="112"/>
    </location>
</feature>
<keyword evidence="2" id="KW-0540">Nuclease</keyword>
<proteinExistence type="predicted"/>
<gene>
    <name evidence="2" type="ORF">Satyrvirus19_5</name>
</gene>
<dbReference type="GO" id="GO:0017108">
    <property type="term" value="F:5'-flap endonuclease activity"/>
    <property type="evidence" value="ECO:0007669"/>
    <property type="project" value="TreeGrafter"/>
</dbReference>
<keyword evidence="2" id="KW-0255">Endonuclease</keyword>
<dbReference type="InterPro" id="IPR006085">
    <property type="entry name" value="XPG_DNA_repair_N"/>
</dbReference>
<accession>A0A3G5AI67</accession>
<dbReference type="Pfam" id="PF00752">
    <property type="entry name" value="XPG_N"/>
    <property type="match status" value="1"/>
</dbReference>
<evidence type="ECO:0000313" key="2">
    <source>
        <dbReference type="EMBL" id="AYV85483.1"/>
    </source>
</evidence>
<dbReference type="InterPro" id="IPR006084">
    <property type="entry name" value="XPG/Rad2"/>
</dbReference>
<dbReference type="SUPFAM" id="SSF88723">
    <property type="entry name" value="PIN domain-like"/>
    <property type="match status" value="1"/>
</dbReference>
<dbReference type="InterPro" id="IPR029060">
    <property type="entry name" value="PIN-like_dom_sf"/>
</dbReference>
<evidence type="ECO:0000259" key="1">
    <source>
        <dbReference type="SMART" id="SM00485"/>
    </source>
</evidence>
<sequence>MGIKNLRKILVQLCQTSGIYHYSSVSNFLKSETRRLSLSQTKNFVRPYCIGIDTYLYAIRYKRVFSRIEFGFFRQIVKSLSVGIVPIYVFDGKAPEQKRKIIEQRKNKRKKIRNKLEEELLNSNNDLSMQNVSDLSFDEIVKHINSVQNKMTDISDNLNESESMDHLLYDLTNTSDEYNKLVKLSKRVHV</sequence>
<dbReference type="EMBL" id="MK072455">
    <property type="protein sequence ID" value="AYV85483.1"/>
    <property type="molecule type" value="Genomic_DNA"/>
</dbReference>